<keyword evidence="2" id="KW-1185">Reference proteome</keyword>
<dbReference type="EMBL" id="CP030103">
    <property type="protein sequence ID" value="AWX42983.1"/>
    <property type="molecule type" value="Genomic_DNA"/>
</dbReference>
<protein>
    <submittedName>
        <fullName evidence="1">Uncharacterized protein</fullName>
    </submittedName>
</protein>
<organism evidence="1 2">
    <name type="scientific">Metamycoplasma cloacale</name>
    <dbReference type="NCBI Taxonomy" id="92401"/>
    <lineage>
        <taxon>Bacteria</taxon>
        <taxon>Bacillati</taxon>
        <taxon>Mycoplasmatota</taxon>
        <taxon>Mycoplasmoidales</taxon>
        <taxon>Metamycoplasmataceae</taxon>
        <taxon>Metamycoplasma</taxon>
    </lineage>
</organism>
<dbReference type="AlphaFoldDB" id="A0A2Z4LMH2"/>
<proteinExistence type="predicted"/>
<dbReference type="OrthoDB" id="9995717at2"/>
<dbReference type="PROSITE" id="PS51257">
    <property type="entry name" value="PROKAR_LIPOPROTEIN"/>
    <property type="match status" value="1"/>
</dbReference>
<dbReference type="KEGG" id="mclo:DK849_02840"/>
<reference evidence="2" key="1">
    <citation type="submission" date="2018-06" db="EMBL/GenBank/DDBJ databases">
        <title>Complete genome sequences of Mycoplasma anatis, M. anseris and M. cloacale type strains.</title>
        <authorList>
            <person name="Grozner D."/>
            <person name="Forro B."/>
            <person name="Sulyok K.M."/>
            <person name="Marton S."/>
            <person name="Kreizinger Z."/>
            <person name="Banyai K."/>
            <person name="Gyuranecz M."/>
        </authorList>
    </citation>
    <scope>NUCLEOTIDE SEQUENCE [LARGE SCALE GENOMIC DNA]</scope>
    <source>
        <strain evidence="2">NCTC 10199</strain>
    </source>
</reference>
<accession>A0A2Z4LMH2</accession>
<gene>
    <name evidence="1" type="ORF">DK849_02840</name>
</gene>
<evidence type="ECO:0000313" key="2">
    <source>
        <dbReference type="Proteomes" id="UP000249865"/>
    </source>
</evidence>
<evidence type="ECO:0000313" key="1">
    <source>
        <dbReference type="EMBL" id="AWX42983.1"/>
    </source>
</evidence>
<dbReference type="RefSeq" id="WP_029330183.1">
    <property type="nucleotide sequence ID" value="NZ_CP030103.1"/>
</dbReference>
<dbReference type="Proteomes" id="UP000249865">
    <property type="component" value="Chromosome"/>
</dbReference>
<sequence length="220" mass="25842">MKKWKLLALGSPLAIVAPIATVACEKPVDHKIRNDKDPNFDKYLAKLKEIKFEDLNISTHEKSDYRIKDFFREFIYDSENFPIKTIYLKEDAPFYKDIDKAAFQEKYAIFFSADIFSTTEIQISAWLAPADEKEREYLYNGTLNKNYFFYERHTLDRVSGFKGHDEIVKKEQQEAHAWNLIRIIIPTVVAVIAATIIIVQIIRHKKKKGIKKYHHGRKNN</sequence>
<name>A0A2Z4LMH2_9BACT</name>